<dbReference type="Pfam" id="PF14534">
    <property type="entry name" value="DUF4440"/>
    <property type="match status" value="1"/>
</dbReference>
<comment type="caution">
    <text evidence="2">The sequence shown here is derived from an EMBL/GenBank/DDBJ whole genome shotgun (WGS) entry which is preliminary data.</text>
</comment>
<dbReference type="SUPFAM" id="SSF54427">
    <property type="entry name" value="NTF2-like"/>
    <property type="match status" value="1"/>
</dbReference>
<gene>
    <name evidence="2" type="ORF">P3G67_15635</name>
</gene>
<evidence type="ECO:0000313" key="2">
    <source>
        <dbReference type="EMBL" id="MDF3290653.1"/>
    </source>
</evidence>
<evidence type="ECO:0000259" key="1">
    <source>
        <dbReference type="Pfam" id="PF14534"/>
    </source>
</evidence>
<organism evidence="2 3">
    <name type="scientific">Streptomyces silvisoli</name>
    <dbReference type="NCBI Taxonomy" id="3034235"/>
    <lineage>
        <taxon>Bacteria</taxon>
        <taxon>Bacillati</taxon>
        <taxon>Actinomycetota</taxon>
        <taxon>Actinomycetes</taxon>
        <taxon>Kitasatosporales</taxon>
        <taxon>Streptomycetaceae</taxon>
        <taxon>Streptomyces</taxon>
    </lineage>
</organism>
<name>A0ABT5ZLF1_9ACTN</name>
<dbReference type="RefSeq" id="WP_276094033.1">
    <property type="nucleotide sequence ID" value="NZ_JARJBC010000008.1"/>
</dbReference>
<dbReference type="InterPro" id="IPR011944">
    <property type="entry name" value="Steroid_delta5-4_isomerase"/>
</dbReference>
<dbReference type="Proteomes" id="UP001216579">
    <property type="component" value="Unassembled WGS sequence"/>
</dbReference>
<dbReference type="InterPro" id="IPR027843">
    <property type="entry name" value="DUF4440"/>
</dbReference>
<keyword evidence="3" id="KW-1185">Reference proteome</keyword>
<proteinExistence type="predicted"/>
<reference evidence="2 3" key="1">
    <citation type="submission" date="2023-03" db="EMBL/GenBank/DDBJ databases">
        <title>Draft genome sequence of Streptomyces sp. RB6PN23 isolated from peat swamp forest in Thailand.</title>
        <authorList>
            <person name="Klaysubun C."/>
            <person name="Duangmal K."/>
        </authorList>
    </citation>
    <scope>NUCLEOTIDE SEQUENCE [LARGE SCALE GENOMIC DNA]</scope>
    <source>
        <strain evidence="2 3">RB6PN23</strain>
    </source>
</reference>
<dbReference type="InterPro" id="IPR032710">
    <property type="entry name" value="NTF2-like_dom_sf"/>
</dbReference>
<accession>A0ABT5ZLF1</accession>
<sequence length="135" mass="15114">MTSSCDETVDAFLNRVREAWNAGDAQAYAAQFSEDASYIAFIGEAILGRPEIERTHHEVFTVWQKGTRMIVKPIDVRTVDVDTSVVTTIGGVGTQPALGYDKFQTYVLRRREGRWLCVAFQNTAMSEGAKRAYND</sequence>
<protein>
    <submittedName>
        <fullName evidence="2">SgcJ/EcaC family oxidoreductase</fullName>
    </submittedName>
</protein>
<evidence type="ECO:0000313" key="3">
    <source>
        <dbReference type="Proteomes" id="UP001216579"/>
    </source>
</evidence>
<dbReference type="NCBIfam" id="TIGR02246">
    <property type="entry name" value="SgcJ/EcaC family oxidoreductase"/>
    <property type="match status" value="1"/>
</dbReference>
<dbReference type="Gene3D" id="3.10.450.50">
    <property type="match status" value="1"/>
</dbReference>
<dbReference type="EMBL" id="JARJBC010000008">
    <property type="protein sequence ID" value="MDF3290653.1"/>
    <property type="molecule type" value="Genomic_DNA"/>
</dbReference>
<feature type="domain" description="DUF4440" evidence="1">
    <location>
        <begin position="11"/>
        <end position="116"/>
    </location>
</feature>